<protein>
    <submittedName>
        <fullName evidence="1">DUF2199 domain-containing protein</fullName>
    </submittedName>
</protein>
<organism evidence="1 2">
    <name type="scientific">Hymenobacter rigui</name>
    <dbReference type="NCBI Taxonomy" id="334424"/>
    <lineage>
        <taxon>Bacteria</taxon>
        <taxon>Pseudomonadati</taxon>
        <taxon>Bacteroidota</taxon>
        <taxon>Cytophagia</taxon>
        <taxon>Cytophagales</taxon>
        <taxon>Hymenobacteraceae</taxon>
        <taxon>Hymenobacter</taxon>
    </lineage>
</organism>
<dbReference type="Proteomes" id="UP000273500">
    <property type="component" value="Unassembled WGS sequence"/>
</dbReference>
<comment type="caution">
    <text evidence="1">The sequence shown here is derived from an EMBL/GenBank/DDBJ whole genome shotgun (WGS) entry which is preliminary data.</text>
</comment>
<accession>A0A3R9PCT7</accession>
<dbReference type="Pfam" id="PF09965">
    <property type="entry name" value="DUF2199"/>
    <property type="match status" value="1"/>
</dbReference>
<evidence type="ECO:0000313" key="1">
    <source>
        <dbReference type="EMBL" id="RSK49278.1"/>
    </source>
</evidence>
<reference evidence="1 2" key="1">
    <citation type="submission" date="2018-12" db="EMBL/GenBank/DDBJ databases">
        <authorList>
            <person name="Feng G."/>
            <person name="Zhu H."/>
        </authorList>
    </citation>
    <scope>NUCLEOTIDE SEQUENCE [LARGE SCALE GENOMIC DNA]</scope>
    <source>
        <strain evidence="1 2">KCTC 12533</strain>
    </source>
</reference>
<sequence length="162" mass="18382">MGYQCACCGETHEGLPDIGSVMPYMIYDIPESEWLGRVMLTADTCILDDEHYFIRGVLEIPVHEQEQTLGFGVWVSQKAEHFHAYREQPDSTDIGPFFGWFCTEVNAFSPTILLKSKAHFIGNGQRPSIELEPTDHPLAVAQREGISLARAWEIVHEYLPKE</sequence>
<name>A0A3R9PCT7_9BACT</name>
<dbReference type="EMBL" id="RWIT01000003">
    <property type="protein sequence ID" value="RSK49278.1"/>
    <property type="molecule type" value="Genomic_DNA"/>
</dbReference>
<dbReference type="RefSeq" id="WP_125419137.1">
    <property type="nucleotide sequence ID" value="NZ_RWIT01000003.1"/>
</dbReference>
<gene>
    <name evidence="1" type="ORF">EI291_07190</name>
</gene>
<dbReference type="OrthoDB" id="4404538at2"/>
<dbReference type="AlphaFoldDB" id="A0A3R9PCT7"/>
<keyword evidence="2" id="KW-1185">Reference proteome</keyword>
<dbReference type="InterPro" id="IPR018697">
    <property type="entry name" value="DUF2199"/>
</dbReference>
<proteinExistence type="predicted"/>
<evidence type="ECO:0000313" key="2">
    <source>
        <dbReference type="Proteomes" id="UP000273500"/>
    </source>
</evidence>